<dbReference type="SUPFAM" id="SSF53756">
    <property type="entry name" value="UDP-Glycosyltransferase/glycogen phosphorylase"/>
    <property type="match status" value="1"/>
</dbReference>
<dbReference type="AlphaFoldDB" id="A0A075JGE6"/>
<proteinExistence type="predicted"/>
<sequence length="345" mass="36367">MLRADATPTIGVGHAMRLLALAQELRGRGIEVHLAGDLDVAWVASAYAEAGVLVHPCPTDPDDLVTLVLDLDARWCVLDRYDLGPRWGVWLRRAGVVVMAMVDGPFSADQDADLYVDQNPGATPRAVGAGQLALAGADYTLFRDDVLALRRPVGDVAVDDVADEEQRPLRVLEVFGGTDPCGAAPVVTPLVLQACSGLAADITVVTPDRTWVAPLAADAPPGVELRASGPVSDLAARAAACDLVVTASGSSVWELMCLGVPLGVVCVIDNQRPGYDMVADADLALGLGDLEMLRRDDDARAAAVSALREAFTDRDVRVERAARAQELLDGRGRARVAEALVSLAR</sequence>
<dbReference type="EMBL" id="CP008889">
    <property type="protein sequence ID" value="AIF41281.1"/>
    <property type="molecule type" value="Genomic_DNA"/>
</dbReference>
<evidence type="ECO:0008006" key="3">
    <source>
        <dbReference type="Google" id="ProtNLM"/>
    </source>
</evidence>
<name>A0A075JGE6_9MICO</name>
<evidence type="ECO:0000313" key="2">
    <source>
        <dbReference type="Proteomes" id="UP000027986"/>
    </source>
</evidence>
<reference evidence="1 2" key="1">
    <citation type="submission" date="2014-07" db="EMBL/GenBank/DDBJ databases">
        <title>Genome Sequencing of Dermacoccus nishinomiyaensis.</title>
        <authorList>
            <person name="Hong K.W."/>
            <person name="Chan K.G."/>
        </authorList>
    </citation>
    <scope>NUCLEOTIDE SEQUENCE [LARGE SCALE GENOMIC DNA]</scope>
    <source>
        <strain evidence="1 2">M25</strain>
    </source>
</reference>
<accession>A0A075JGE6</accession>
<organism evidence="1 2">
    <name type="scientific">Dermacoccus nishinomiyaensis</name>
    <dbReference type="NCBI Taxonomy" id="1274"/>
    <lineage>
        <taxon>Bacteria</taxon>
        <taxon>Bacillati</taxon>
        <taxon>Actinomycetota</taxon>
        <taxon>Actinomycetes</taxon>
        <taxon>Micrococcales</taxon>
        <taxon>Dermacoccaceae</taxon>
        <taxon>Dermacoccus</taxon>
    </lineage>
</organism>
<dbReference type="Gene3D" id="3.40.50.2000">
    <property type="entry name" value="Glycogen Phosphorylase B"/>
    <property type="match status" value="1"/>
</dbReference>
<dbReference type="HOGENOM" id="CLU_023406_1_0_11"/>
<dbReference type="KEGG" id="dni:HX89_10365"/>
<dbReference type="Proteomes" id="UP000027986">
    <property type="component" value="Chromosome"/>
</dbReference>
<dbReference type="Gene3D" id="3.40.50.11190">
    <property type="match status" value="1"/>
</dbReference>
<protein>
    <recommendedName>
        <fullName evidence="3">Spore coat protein</fullName>
    </recommendedName>
</protein>
<evidence type="ECO:0000313" key="1">
    <source>
        <dbReference type="EMBL" id="AIF41281.1"/>
    </source>
</evidence>
<gene>
    <name evidence="1" type="ORF">HX89_10365</name>
</gene>
<keyword evidence="2" id="KW-1185">Reference proteome</keyword>
<dbReference type="eggNOG" id="COG3980">
    <property type="taxonomic scope" value="Bacteria"/>
</dbReference>